<dbReference type="EMBL" id="RKHL01000001">
    <property type="protein sequence ID" value="ROR81129.1"/>
    <property type="molecule type" value="Genomic_DNA"/>
</dbReference>
<organism evidence="1 2">
    <name type="scientific">Plantibacter flavus</name>
    <dbReference type="NCBI Taxonomy" id="150123"/>
    <lineage>
        <taxon>Bacteria</taxon>
        <taxon>Bacillati</taxon>
        <taxon>Actinomycetota</taxon>
        <taxon>Actinomycetes</taxon>
        <taxon>Micrococcales</taxon>
        <taxon>Microbacteriaceae</taxon>
        <taxon>Plantibacter</taxon>
    </lineage>
</organism>
<dbReference type="Proteomes" id="UP000266915">
    <property type="component" value="Unassembled WGS sequence"/>
</dbReference>
<evidence type="ECO:0000313" key="1">
    <source>
        <dbReference type="EMBL" id="ROR81129.1"/>
    </source>
</evidence>
<keyword evidence="2" id="KW-1185">Reference proteome</keyword>
<dbReference type="Pfam" id="PF25681">
    <property type="entry name" value="Phage_TTP_17"/>
    <property type="match status" value="1"/>
</dbReference>
<comment type="caution">
    <text evidence="1">The sequence shown here is derived from an EMBL/GenBank/DDBJ whole genome shotgun (WGS) entry which is preliminary data.</text>
</comment>
<name>A0A3N2C0V1_9MICO</name>
<protein>
    <recommendedName>
        <fullName evidence="3">Major tail protein</fullName>
    </recommendedName>
</protein>
<dbReference type="RefSeq" id="WP_085510366.1">
    <property type="nucleotide sequence ID" value="NZ_FXAP01000001.1"/>
</dbReference>
<dbReference type="InterPro" id="IPR058154">
    <property type="entry name" value="Bxb1_TTP-like"/>
</dbReference>
<dbReference type="AlphaFoldDB" id="A0A3N2C0V1"/>
<sequence length="276" mass="28566">MTVNSANARIFGSDADAIYLAPIGTPLPTGIDSVLDPAFEDVGWLHSDGITEAFTGSKTEIRGHQGARVVRTRIETPGTTIGFHALESKAQTKGLRYDEKEVTVANGVRRTRRGAGQKVSARSVVVDVFDADDITVKERHVIERFEIVPDGDRVFTNSDIAGFPFLGEIIGDYITFESSGLATDTVWNVSVTGTPTGGTYALSVNDFSTAPLVYNAAASAVAAALNALAGVTGLSGITATGTSPTVITFPSAVTLAANGSALTGGTDPDAVASTTP</sequence>
<evidence type="ECO:0008006" key="3">
    <source>
        <dbReference type="Google" id="ProtNLM"/>
    </source>
</evidence>
<proteinExistence type="predicted"/>
<reference evidence="1 2" key="1">
    <citation type="submission" date="2018-11" db="EMBL/GenBank/DDBJ databases">
        <title>Sequencing the genomes of 1000 actinobacteria strains.</title>
        <authorList>
            <person name="Klenk H.-P."/>
        </authorList>
    </citation>
    <scope>NUCLEOTIDE SEQUENCE [LARGE SCALE GENOMIC DNA]</scope>
    <source>
        <strain evidence="1 2">DSM 14012</strain>
    </source>
</reference>
<accession>A0A3N2C0V1</accession>
<gene>
    <name evidence="1" type="ORF">EDD42_1181</name>
</gene>
<evidence type="ECO:0000313" key="2">
    <source>
        <dbReference type="Proteomes" id="UP000266915"/>
    </source>
</evidence>